<dbReference type="AlphaFoldDB" id="A0A229S9B6"/>
<feature type="domain" description="Tyr recombinase" evidence="2">
    <location>
        <begin position="177"/>
        <end position="395"/>
    </location>
</feature>
<dbReference type="OrthoDB" id="3773913at2"/>
<dbReference type="InterPro" id="IPR050090">
    <property type="entry name" value="Tyrosine_recombinase_XerCD"/>
</dbReference>
<accession>A0A229S9B6</accession>
<dbReference type="GO" id="GO:0015074">
    <property type="term" value="P:DNA integration"/>
    <property type="evidence" value="ECO:0007669"/>
    <property type="project" value="InterPro"/>
</dbReference>
<dbReference type="PANTHER" id="PTHR30349:SF64">
    <property type="entry name" value="PROPHAGE INTEGRASE INTD-RELATED"/>
    <property type="match status" value="1"/>
</dbReference>
<dbReference type="InterPro" id="IPR002104">
    <property type="entry name" value="Integrase_catalytic"/>
</dbReference>
<reference evidence="3 4" key="1">
    <citation type="submission" date="2017-07" db="EMBL/GenBank/DDBJ databases">
        <title>Amycolatopsis thailandensis Genome sequencing and assembly.</title>
        <authorList>
            <person name="Kaur N."/>
            <person name="Mayilraj S."/>
        </authorList>
    </citation>
    <scope>NUCLEOTIDE SEQUENCE [LARGE SCALE GENOMIC DNA]</scope>
    <source>
        <strain evidence="3 4">JCM 16380</strain>
    </source>
</reference>
<dbReference type="EMBL" id="NMQT01000063">
    <property type="protein sequence ID" value="OXM55164.1"/>
    <property type="molecule type" value="Genomic_DNA"/>
</dbReference>
<keyword evidence="4" id="KW-1185">Reference proteome</keyword>
<dbReference type="InterPro" id="IPR011010">
    <property type="entry name" value="DNA_brk_join_enz"/>
</dbReference>
<evidence type="ECO:0000313" key="4">
    <source>
        <dbReference type="Proteomes" id="UP000215223"/>
    </source>
</evidence>
<dbReference type="PROSITE" id="PS51898">
    <property type="entry name" value="TYR_RECOMBINASE"/>
    <property type="match status" value="1"/>
</dbReference>
<proteinExistence type="predicted"/>
<evidence type="ECO:0000313" key="3">
    <source>
        <dbReference type="EMBL" id="OXM55164.1"/>
    </source>
</evidence>
<protein>
    <submittedName>
        <fullName evidence="3">Integrase</fullName>
    </submittedName>
</protein>
<dbReference type="GO" id="GO:0003677">
    <property type="term" value="F:DNA binding"/>
    <property type="evidence" value="ECO:0007669"/>
    <property type="project" value="InterPro"/>
</dbReference>
<comment type="caution">
    <text evidence="3">The sequence shown here is derived from an EMBL/GenBank/DDBJ whole genome shotgun (WGS) entry which is preliminary data.</text>
</comment>
<gene>
    <name evidence="3" type="ORF">CFP71_18360</name>
</gene>
<dbReference type="PANTHER" id="PTHR30349">
    <property type="entry name" value="PHAGE INTEGRASE-RELATED"/>
    <property type="match status" value="1"/>
</dbReference>
<dbReference type="GO" id="GO:0006310">
    <property type="term" value="P:DNA recombination"/>
    <property type="evidence" value="ECO:0007669"/>
    <property type="project" value="UniProtKB-KW"/>
</dbReference>
<evidence type="ECO:0000259" key="2">
    <source>
        <dbReference type="PROSITE" id="PS51898"/>
    </source>
</evidence>
<name>A0A229S9B6_9PSEU</name>
<evidence type="ECO:0000256" key="1">
    <source>
        <dbReference type="ARBA" id="ARBA00023172"/>
    </source>
</evidence>
<dbReference type="Proteomes" id="UP000215223">
    <property type="component" value="Unassembled WGS sequence"/>
</dbReference>
<dbReference type="SUPFAM" id="SSF56349">
    <property type="entry name" value="DNA breaking-rejoining enzymes"/>
    <property type="match status" value="1"/>
</dbReference>
<dbReference type="Pfam" id="PF00589">
    <property type="entry name" value="Phage_integrase"/>
    <property type="match status" value="1"/>
</dbReference>
<keyword evidence="1" id="KW-0233">DNA recombination</keyword>
<organism evidence="3 4">
    <name type="scientific">Amycolatopsis thailandensis</name>
    <dbReference type="NCBI Taxonomy" id="589330"/>
    <lineage>
        <taxon>Bacteria</taxon>
        <taxon>Bacillati</taxon>
        <taxon>Actinomycetota</taxon>
        <taxon>Actinomycetes</taxon>
        <taxon>Pseudonocardiales</taxon>
        <taxon>Pseudonocardiaceae</taxon>
        <taxon>Amycolatopsis</taxon>
    </lineage>
</organism>
<sequence>MNRGETFDIETGLPESMYREERSPTLLRVVREYLDHVWPDLSPNSRGRLVDGLAVAVQGFLTEEPDFDPAVVRRVLTTFVLPPDGSTVEPTTEGREVAAWLADHSRRVVELADQDGVTEVGRALRTNLDGKRAANSTVDTRKGALVQALGFAVDKAYLGENPFSGLNLVKFRDVQAVDPGVVVNPLQARELLASVSYVRPRCRNRSWRPFFAALYYGGVRPSEARFLAEQHCELPRTGWGALVLPNSLGRSAARYSDDGQTYQVRSLKHRADTATRTVPIPPVLVRLFLDHLDEVGTGPDGRLFWGKDGAPISNASYTDIWRRARLLGLPPRLAGSMLAGRPYDLRHAAVSSWIAAGVPLPDVADRAGHTVDMLTKVYAKFVHGTRSTANRKIEMFLDDDLG</sequence>
<dbReference type="Gene3D" id="1.10.443.10">
    <property type="entry name" value="Intergrase catalytic core"/>
    <property type="match status" value="1"/>
</dbReference>
<dbReference type="InterPro" id="IPR013762">
    <property type="entry name" value="Integrase-like_cat_sf"/>
</dbReference>